<evidence type="ECO:0000259" key="1">
    <source>
        <dbReference type="Pfam" id="PF22513"/>
    </source>
</evidence>
<dbReference type="InterPro" id="IPR053853">
    <property type="entry name" value="FitA-like_RHH"/>
</dbReference>
<keyword evidence="3" id="KW-1185">Reference proteome</keyword>
<proteinExistence type="predicted"/>
<feature type="domain" description="Antitoxin FitA-like ribbon-helix-helix" evidence="1">
    <location>
        <begin position="3"/>
        <end position="40"/>
    </location>
</feature>
<dbReference type="InterPro" id="IPR013321">
    <property type="entry name" value="Arc_rbn_hlx_hlx"/>
</dbReference>
<dbReference type="EMBL" id="CP093326">
    <property type="protein sequence ID" value="UNK45308.1"/>
    <property type="molecule type" value="Genomic_DNA"/>
</dbReference>
<dbReference type="RefSeq" id="WP_127513608.1">
    <property type="nucleotide sequence ID" value="NZ_CP093326.1"/>
</dbReference>
<dbReference type="SUPFAM" id="SSF47598">
    <property type="entry name" value="Ribbon-helix-helix"/>
    <property type="match status" value="1"/>
</dbReference>
<dbReference type="Proteomes" id="UP000829069">
    <property type="component" value="Chromosome"/>
</dbReference>
<dbReference type="Gene3D" id="1.10.1220.10">
    <property type="entry name" value="Met repressor-like"/>
    <property type="match status" value="1"/>
</dbReference>
<evidence type="ECO:0000313" key="3">
    <source>
        <dbReference type="Proteomes" id="UP000829069"/>
    </source>
</evidence>
<gene>
    <name evidence="2" type="ORF">MNQ99_15430</name>
</gene>
<sequence>MESLTVPDLDARTLEGLRILADSHHRTPEAEARAILVQTVRGLGEADDLLASMVGGDETESRGHHRTSLE</sequence>
<name>A0ABY3W9Q5_9MICC</name>
<evidence type="ECO:0000313" key="2">
    <source>
        <dbReference type="EMBL" id="UNK45308.1"/>
    </source>
</evidence>
<protein>
    <recommendedName>
        <fullName evidence="1">Antitoxin FitA-like ribbon-helix-helix domain-containing protein</fullName>
    </recommendedName>
</protein>
<reference evidence="2 3" key="1">
    <citation type="submission" date="2022-03" db="EMBL/GenBank/DDBJ databases">
        <title>Isotopic signatures of nitrous oxide derived from detoxification processes.</title>
        <authorList>
            <person name="Behrendt U."/>
            <person name="Buchen C."/>
            <person name="Well R."/>
            <person name="Ulrich A."/>
            <person name="Rohe L."/>
            <person name="Kolb S."/>
            <person name="Schloter M."/>
            <person name="Horn M.A."/>
            <person name="Augustin J."/>
        </authorList>
    </citation>
    <scope>NUCLEOTIDE SEQUENCE [LARGE SCALE GENOMIC DNA]</scope>
    <source>
        <strain evidence="2 3">S4-C24</strain>
    </source>
</reference>
<dbReference type="Pfam" id="PF22513">
    <property type="entry name" value="FitA-like_RHH"/>
    <property type="match status" value="1"/>
</dbReference>
<organism evidence="2 3">
    <name type="scientific">Arthrobacter sulfonylureivorans</name>
    <dbReference type="NCBI Taxonomy" id="2486855"/>
    <lineage>
        <taxon>Bacteria</taxon>
        <taxon>Bacillati</taxon>
        <taxon>Actinomycetota</taxon>
        <taxon>Actinomycetes</taxon>
        <taxon>Micrococcales</taxon>
        <taxon>Micrococcaceae</taxon>
        <taxon>Arthrobacter</taxon>
    </lineage>
</organism>
<dbReference type="InterPro" id="IPR010985">
    <property type="entry name" value="Ribbon_hlx_hlx"/>
</dbReference>
<accession>A0ABY3W9Q5</accession>